<protein>
    <submittedName>
        <fullName evidence="3">Netrin receptor DCC-like</fullName>
    </submittedName>
</protein>
<gene>
    <name evidence="3" type="primary">LOC122137407</name>
</gene>
<reference evidence="3" key="1">
    <citation type="submission" date="2025-08" db="UniProtKB">
        <authorList>
            <consortium name="RefSeq"/>
        </authorList>
    </citation>
    <scope>IDENTIFICATION</scope>
    <source>
        <tissue evidence="3">Muscle</tissue>
    </source>
</reference>
<dbReference type="GO" id="GO:0016020">
    <property type="term" value="C:membrane"/>
    <property type="evidence" value="ECO:0007669"/>
    <property type="project" value="UniProtKB-SubCell"/>
</dbReference>
<evidence type="ECO:0000259" key="2">
    <source>
        <dbReference type="PROSITE" id="PS50853"/>
    </source>
</evidence>
<feature type="region of interest" description="Disordered" evidence="1">
    <location>
        <begin position="47"/>
        <end position="90"/>
    </location>
</feature>
<dbReference type="KEGG" id="ccar:122137407"/>
<dbReference type="PANTHER" id="PTHR46957">
    <property type="entry name" value="CYTOKINE RECEPTOR"/>
    <property type="match status" value="1"/>
</dbReference>
<feature type="domain" description="Fibronectin type-III" evidence="2">
    <location>
        <begin position="66"/>
        <end position="156"/>
    </location>
</feature>
<dbReference type="InterPro" id="IPR050713">
    <property type="entry name" value="RTP_Phos/Ushers"/>
</dbReference>
<organism evidence="3">
    <name type="scientific">Cyprinus carpio</name>
    <name type="common">Common carp</name>
    <dbReference type="NCBI Taxonomy" id="7962"/>
    <lineage>
        <taxon>Eukaryota</taxon>
        <taxon>Metazoa</taxon>
        <taxon>Chordata</taxon>
        <taxon>Craniata</taxon>
        <taxon>Vertebrata</taxon>
        <taxon>Euteleostomi</taxon>
        <taxon>Actinopterygii</taxon>
        <taxon>Neopterygii</taxon>
        <taxon>Teleostei</taxon>
        <taxon>Ostariophysi</taxon>
        <taxon>Cypriniformes</taxon>
        <taxon>Cyprinidae</taxon>
        <taxon>Cyprininae</taxon>
        <taxon>Cyprinus</taxon>
    </lineage>
</organism>
<sequence length="167" mass="18085">MHRQRAPGLHPNNCTVHCNHSRLLSHLGGMVSPTILRLVPHIPIRSSEDEDEEIGTSSSSVLVPGPVENLRAEAASPTSIQASWDPPSHASGPIQSYRLLWTETSTGKEQNVEVVGQSYRMEGLKKFTEYSLQVLAVNRHGPGLSDTDTLITTLSDGKTGPSALNLE</sequence>
<evidence type="ECO:0000313" key="3">
    <source>
        <dbReference type="RefSeq" id="XP_042579420.1"/>
    </source>
</evidence>
<dbReference type="CDD" id="cd00063">
    <property type="entry name" value="FN3"/>
    <property type="match status" value="1"/>
</dbReference>
<dbReference type="RefSeq" id="XP_042579420.1">
    <property type="nucleotide sequence ID" value="XM_042723486.1"/>
</dbReference>
<name>A0A9Q9W9Q0_CYPCA</name>
<dbReference type="FunFam" id="2.60.40.10:FF:000216">
    <property type="entry name" value="neogenin isoform X1"/>
    <property type="match status" value="1"/>
</dbReference>
<dbReference type="PROSITE" id="PS50853">
    <property type="entry name" value="FN3"/>
    <property type="match status" value="1"/>
</dbReference>
<proteinExistence type="predicted"/>
<dbReference type="GeneID" id="122137407"/>
<accession>A0A9Q9W9Q0</accession>
<dbReference type="PANTHER" id="PTHR46957:SF3">
    <property type="entry name" value="CYTOKINE RECEPTOR"/>
    <property type="match status" value="1"/>
</dbReference>
<dbReference type="AlphaFoldDB" id="A0A9Q9W9Q0"/>
<dbReference type="Proteomes" id="UP001155660">
    <property type="component" value="Chromosome B5"/>
</dbReference>
<dbReference type="SMART" id="SM00060">
    <property type="entry name" value="FN3"/>
    <property type="match status" value="1"/>
</dbReference>
<dbReference type="InterPro" id="IPR003961">
    <property type="entry name" value="FN3_dom"/>
</dbReference>
<dbReference type="OrthoDB" id="8841382at2759"/>
<evidence type="ECO:0000256" key="1">
    <source>
        <dbReference type="SAM" id="MobiDB-lite"/>
    </source>
</evidence>
<dbReference type="Pfam" id="PF00041">
    <property type="entry name" value="fn3"/>
    <property type="match status" value="1"/>
</dbReference>